<name>A0A3N4PZ41_9BACT</name>
<dbReference type="AlphaFoldDB" id="A0A3N4PZ41"/>
<gene>
    <name evidence="1" type="ORF">EGT74_20275</name>
</gene>
<keyword evidence="2" id="KW-1185">Reference proteome</keyword>
<sequence>MHLNVLGQSNQVSVYEYGQSLDSCESNFINLFRNWPKSATNHQQIALVSYKYVETLKDSSTKAHYIPLLVDPESLVCMGSSTRVRQETSYASPNQKKDINIKNTYVNILPGKDAPMLRQNINVFGATGEVAHMKVYYRTIEEIFTTIVVPGDKVYAITIQSGGKEYTNYVFCRPGMNKVVFDKLFYGVKAQQTPNVEQ</sequence>
<accession>A0A3N4PZ41</accession>
<evidence type="ECO:0000313" key="1">
    <source>
        <dbReference type="EMBL" id="RPE09337.1"/>
    </source>
</evidence>
<reference evidence="1 2" key="1">
    <citation type="submission" date="2018-11" db="EMBL/GenBank/DDBJ databases">
        <title>Chitinophaga lutea sp.nov., isolate from arsenic contaminated soil.</title>
        <authorList>
            <person name="Zong Y."/>
        </authorList>
    </citation>
    <scope>NUCLEOTIDE SEQUENCE [LARGE SCALE GENOMIC DNA]</scope>
    <source>
        <strain evidence="1 2">ZY74</strain>
    </source>
</reference>
<dbReference type="Proteomes" id="UP000278351">
    <property type="component" value="Unassembled WGS sequence"/>
</dbReference>
<proteinExistence type="predicted"/>
<dbReference type="RefSeq" id="WP_123848333.1">
    <property type="nucleotide sequence ID" value="NZ_RPDH01000002.1"/>
</dbReference>
<dbReference type="EMBL" id="RPDH01000002">
    <property type="protein sequence ID" value="RPE09337.1"/>
    <property type="molecule type" value="Genomic_DNA"/>
</dbReference>
<evidence type="ECO:0000313" key="2">
    <source>
        <dbReference type="Proteomes" id="UP000278351"/>
    </source>
</evidence>
<protein>
    <submittedName>
        <fullName evidence="1">Uncharacterized protein</fullName>
    </submittedName>
</protein>
<organism evidence="1 2">
    <name type="scientific">Chitinophaga lutea</name>
    <dbReference type="NCBI Taxonomy" id="2488634"/>
    <lineage>
        <taxon>Bacteria</taxon>
        <taxon>Pseudomonadati</taxon>
        <taxon>Bacteroidota</taxon>
        <taxon>Chitinophagia</taxon>
        <taxon>Chitinophagales</taxon>
        <taxon>Chitinophagaceae</taxon>
        <taxon>Chitinophaga</taxon>
    </lineage>
</organism>
<dbReference type="OrthoDB" id="1028550at2"/>
<comment type="caution">
    <text evidence="1">The sequence shown here is derived from an EMBL/GenBank/DDBJ whole genome shotgun (WGS) entry which is preliminary data.</text>
</comment>